<proteinExistence type="predicted"/>
<evidence type="ECO:0000313" key="3">
    <source>
        <dbReference type="Proteomes" id="UP000242687"/>
    </source>
</evidence>
<evidence type="ECO:0000313" key="2">
    <source>
        <dbReference type="EMBL" id="PJJ79856.1"/>
    </source>
</evidence>
<reference evidence="2 3" key="1">
    <citation type="submission" date="2017-11" db="EMBL/GenBank/DDBJ databases">
        <title>Genomic Encyclopedia of Archaeal and Bacterial Type Strains, Phase II (KMG-II): From Individual Species to Whole Genera.</title>
        <authorList>
            <person name="Goeker M."/>
        </authorList>
    </citation>
    <scope>NUCLEOTIDE SEQUENCE [LARGE SCALE GENOMIC DNA]</scope>
    <source>
        <strain evidence="2 3">DSM 28175</strain>
    </source>
</reference>
<name>A0A2H9VNF2_9SPHI</name>
<protein>
    <submittedName>
        <fullName evidence="2">Uncharacterized protein</fullName>
    </submittedName>
</protein>
<keyword evidence="1" id="KW-1133">Transmembrane helix</keyword>
<accession>A0A2H9VNF2</accession>
<sequence>MASYYMFALVLYFYLITRFSVQSSFKFAGVYQLKYFLIVVLLPFAGYFIALNLLNKKLELEG</sequence>
<feature type="transmembrane region" description="Helical" evidence="1">
    <location>
        <begin position="33"/>
        <end position="54"/>
    </location>
</feature>
<dbReference type="EMBL" id="PGFJ01000002">
    <property type="protein sequence ID" value="PJJ79856.1"/>
    <property type="molecule type" value="Genomic_DNA"/>
</dbReference>
<gene>
    <name evidence="2" type="ORF">CLV57_2995</name>
</gene>
<evidence type="ECO:0000256" key="1">
    <source>
        <dbReference type="SAM" id="Phobius"/>
    </source>
</evidence>
<keyword evidence="1" id="KW-0812">Transmembrane</keyword>
<organism evidence="2 3">
    <name type="scientific">Mucilaginibacter auburnensis</name>
    <dbReference type="NCBI Taxonomy" id="1457233"/>
    <lineage>
        <taxon>Bacteria</taxon>
        <taxon>Pseudomonadati</taxon>
        <taxon>Bacteroidota</taxon>
        <taxon>Sphingobacteriia</taxon>
        <taxon>Sphingobacteriales</taxon>
        <taxon>Sphingobacteriaceae</taxon>
        <taxon>Mucilaginibacter</taxon>
    </lineage>
</organism>
<keyword evidence="1" id="KW-0472">Membrane</keyword>
<keyword evidence="3" id="KW-1185">Reference proteome</keyword>
<dbReference type="AlphaFoldDB" id="A0A2H9VNF2"/>
<dbReference type="Proteomes" id="UP000242687">
    <property type="component" value="Unassembled WGS sequence"/>
</dbReference>
<comment type="caution">
    <text evidence="2">The sequence shown here is derived from an EMBL/GenBank/DDBJ whole genome shotgun (WGS) entry which is preliminary data.</text>
</comment>